<evidence type="ECO:0000313" key="5">
    <source>
        <dbReference type="Proteomes" id="UP000663856"/>
    </source>
</evidence>
<reference evidence="4" key="1">
    <citation type="submission" date="2021-02" db="EMBL/GenBank/DDBJ databases">
        <authorList>
            <person name="Nowell W R."/>
        </authorList>
    </citation>
    <scope>NUCLEOTIDE SEQUENCE</scope>
</reference>
<accession>A0A816R9N6</accession>
<dbReference type="PANTHER" id="PTHR24252">
    <property type="entry name" value="ACROSIN-RELATED"/>
    <property type="match status" value="1"/>
</dbReference>
<organism evidence="4 5">
    <name type="scientific">Rotaria magnacalcarata</name>
    <dbReference type="NCBI Taxonomy" id="392030"/>
    <lineage>
        <taxon>Eukaryota</taxon>
        <taxon>Metazoa</taxon>
        <taxon>Spiralia</taxon>
        <taxon>Gnathifera</taxon>
        <taxon>Rotifera</taxon>
        <taxon>Eurotatoria</taxon>
        <taxon>Bdelloidea</taxon>
        <taxon>Philodinida</taxon>
        <taxon>Philodinidae</taxon>
        <taxon>Rotaria</taxon>
    </lineage>
</organism>
<protein>
    <recommendedName>
        <fullName evidence="3">Peptidase S1 domain-containing protein</fullName>
    </recommendedName>
</protein>
<dbReference type="InterPro" id="IPR043504">
    <property type="entry name" value="Peptidase_S1_PA_chymotrypsin"/>
</dbReference>
<dbReference type="CDD" id="cd00190">
    <property type="entry name" value="Tryp_SPc"/>
    <property type="match status" value="1"/>
</dbReference>
<dbReference type="GO" id="GO:0006508">
    <property type="term" value="P:proteolysis"/>
    <property type="evidence" value="ECO:0007669"/>
    <property type="project" value="InterPro"/>
</dbReference>
<sequence>MRQLSAKNSIWLTLVVMLTVLKISRTANCGIRPHVKIAGGSESKIGSWPWMISLRATEYPQHLCGGVLIHQKYILTAGHCTYLFLPNQYEVHIGLHYQNDTNHFVSPVKKIYRHPAYISTVDFSQTVYDFAILELERQTDNQFTVICLPRLNENINLREKMNTTTLGWGITSSDATGLSNTLQEVTLQLLNGSSPECTQSPYGRLVVNESLQICAGRMEGGFGTCEVSL</sequence>
<evidence type="ECO:0000259" key="3">
    <source>
        <dbReference type="PROSITE" id="PS50240"/>
    </source>
</evidence>
<dbReference type="PROSITE" id="PS50240">
    <property type="entry name" value="TRYPSIN_DOM"/>
    <property type="match status" value="1"/>
</dbReference>
<evidence type="ECO:0000256" key="1">
    <source>
        <dbReference type="ARBA" id="ARBA00023157"/>
    </source>
</evidence>
<feature type="domain" description="Peptidase S1" evidence="3">
    <location>
        <begin position="37"/>
        <end position="229"/>
    </location>
</feature>
<dbReference type="Pfam" id="PF00089">
    <property type="entry name" value="Trypsin"/>
    <property type="match status" value="1"/>
</dbReference>
<dbReference type="InterPro" id="IPR001254">
    <property type="entry name" value="Trypsin_dom"/>
</dbReference>
<dbReference type="SMART" id="SM00020">
    <property type="entry name" value="Tryp_SPc"/>
    <property type="match status" value="1"/>
</dbReference>
<dbReference type="Gene3D" id="2.40.10.10">
    <property type="entry name" value="Trypsin-like serine proteases"/>
    <property type="match status" value="1"/>
</dbReference>
<gene>
    <name evidence="4" type="ORF">WKI299_LOCUS13963</name>
</gene>
<name>A0A816R9N6_9BILA</name>
<dbReference type="AlphaFoldDB" id="A0A816R9N6"/>
<dbReference type="SUPFAM" id="SSF50494">
    <property type="entry name" value="Trypsin-like serine proteases"/>
    <property type="match status" value="1"/>
</dbReference>
<dbReference type="PANTHER" id="PTHR24252:SF7">
    <property type="entry name" value="HYALIN"/>
    <property type="match status" value="1"/>
</dbReference>
<dbReference type="FunFam" id="2.40.10.10:FF:000068">
    <property type="entry name" value="transmembrane protease serine 2"/>
    <property type="match status" value="1"/>
</dbReference>
<dbReference type="PROSITE" id="PS00134">
    <property type="entry name" value="TRYPSIN_HIS"/>
    <property type="match status" value="1"/>
</dbReference>
<keyword evidence="1" id="KW-1015">Disulfide bond</keyword>
<dbReference type="GO" id="GO:0004252">
    <property type="term" value="F:serine-type endopeptidase activity"/>
    <property type="evidence" value="ECO:0007669"/>
    <property type="project" value="InterPro"/>
</dbReference>
<comment type="caution">
    <text evidence="4">The sequence shown here is derived from an EMBL/GenBank/DDBJ whole genome shotgun (WGS) entry which is preliminary data.</text>
</comment>
<proteinExistence type="predicted"/>
<feature type="signal peptide" evidence="2">
    <location>
        <begin position="1"/>
        <end position="26"/>
    </location>
</feature>
<evidence type="ECO:0000256" key="2">
    <source>
        <dbReference type="SAM" id="SignalP"/>
    </source>
</evidence>
<dbReference type="InterPro" id="IPR018114">
    <property type="entry name" value="TRYPSIN_HIS"/>
</dbReference>
<feature type="chain" id="PRO_5032907427" description="Peptidase S1 domain-containing protein" evidence="2">
    <location>
        <begin position="27"/>
        <end position="229"/>
    </location>
</feature>
<dbReference type="Proteomes" id="UP000663856">
    <property type="component" value="Unassembled WGS sequence"/>
</dbReference>
<keyword evidence="2" id="KW-0732">Signal</keyword>
<dbReference type="InterPro" id="IPR009003">
    <property type="entry name" value="Peptidase_S1_PA"/>
</dbReference>
<evidence type="ECO:0000313" key="4">
    <source>
        <dbReference type="EMBL" id="CAF2069922.1"/>
    </source>
</evidence>
<dbReference type="EMBL" id="CAJNRF010005334">
    <property type="protein sequence ID" value="CAF2069922.1"/>
    <property type="molecule type" value="Genomic_DNA"/>
</dbReference>